<dbReference type="GO" id="GO:0016020">
    <property type="term" value="C:membrane"/>
    <property type="evidence" value="ECO:0007669"/>
    <property type="project" value="UniProtKB-SubCell"/>
</dbReference>
<reference evidence="13" key="1">
    <citation type="submission" date="2018-05" db="EMBL/GenBank/DDBJ databases">
        <authorList>
            <person name="Lanie J.A."/>
            <person name="Ng W.-L."/>
            <person name="Kazmierczak K.M."/>
            <person name="Andrzejewski T.M."/>
            <person name="Davidsen T.M."/>
            <person name="Wayne K.J."/>
            <person name="Tettelin H."/>
            <person name="Glass J.I."/>
            <person name="Rusch D."/>
            <person name="Podicherti R."/>
            <person name="Tsui H.-C.T."/>
            <person name="Winkler M.E."/>
        </authorList>
    </citation>
    <scope>NUCLEOTIDE SEQUENCE</scope>
</reference>
<evidence type="ECO:0000256" key="10">
    <source>
        <dbReference type="ARBA" id="ARBA00023157"/>
    </source>
</evidence>
<evidence type="ECO:0000256" key="2">
    <source>
        <dbReference type="ARBA" id="ARBA00022475"/>
    </source>
</evidence>
<accession>A0A382MZW7</accession>
<dbReference type="PANTHER" id="PTHR35457">
    <property type="entry name" value="HEME A SYNTHASE"/>
    <property type="match status" value="1"/>
</dbReference>
<dbReference type="GO" id="GO:0046872">
    <property type="term" value="F:metal ion binding"/>
    <property type="evidence" value="ECO:0007669"/>
    <property type="project" value="UniProtKB-KW"/>
</dbReference>
<keyword evidence="10" id="KW-1015">Disulfide bond</keyword>
<feature type="transmembrane region" description="Helical" evidence="12">
    <location>
        <begin position="70"/>
        <end position="88"/>
    </location>
</feature>
<dbReference type="InterPro" id="IPR050450">
    <property type="entry name" value="COX15/CtaA_HemeA_synthase"/>
</dbReference>
<feature type="transmembrane region" description="Helical" evidence="12">
    <location>
        <begin position="100"/>
        <end position="121"/>
    </location>
</feature>
<evidence type="ECO:0000313" key="13">
    <source>
        <dbReference type="EMBL" id="SVC54070.1"/>
    </source>
</evidence>
<dbReference type="PANTHER" id="PTHR35457:SF1">
    <property type="entry name" value="HEME A SYNTHASE"/>
    <property type="match status" value="1"/>
</dbReference>
<dbReference type="EMBL" id="UINC01096845">
    <property type="protein sequence ID" value="SVC54070.1"/>
    <property type="molecule type" value="Genomic_DNA"/>
</dbReference>
<keyword evidence="9 12" id="KW-0472">Membrane</keyword>
<sequence length="224" mass="24882">MKSPYHIWLRRLSKLTVFSTLFLIFAGALVKSHEVGLSVPDWPTTYGKQMFTYPISEMVGGIFYEHGHRIVATIVGFFTMVQAIWLGFSQEPKWLKKIGFFALGMVILQGLFGGITVLFFLPPPVSIIHGILAQTFFMTTIVLAYGLSIERSERTEISGPSGVKRGAVIMCGLVYVQLILGALMRHTASGMAIPDFPTMGGLWIPTFSETMIHNINSTLFDLDI</sequence>
<keyword evidence="2" id="KW-1003">Cell membrane</keyword>
<organism evidence="13">
    <name type="scientific">marine metagenome</name>
    <dbReference type="NCBI Taxonomy" id="408172"/>
    <lineage>
        <taxon>unclassified sequences</taxon>
        <taxon>metagenomes</taxon>
        <taxon>ecological metagenomes</taxon>
    </lineage>
</organism>
<feature type="transmembrane region" description="Helical" evidence="12">
    <location>
        <begin position="127"/>
        <end position="147"/>
    </location>
</feature>
<keyword evidence="5 12" id="KW-1133">Transmembrane helix</keyword>
<dbReference type="GO" id="GO:0016491">
    <property type="term" value="F:oxidoreductase activity"/>
    <property type="evidence" value="ECO:0007669"/>
    <property type="project" value="UniProtKB-KW"/>
</dbReference>
<evidence type="ECO:0000256" key="1">
    <source>
        <dbReference type="ARBA" id="ARBA00004141"/>
    </source>
</evidence>
<keyword evidence="8" id="KW-0350">Heme biosynthesis</keyword>
<feature type="non-terminal residue" evidence="13">
    <location>
        <position position="1"/>
    </location>
</feature>
<evidence type="ECO:0000256" key="4">
    <source>
        <dbReference type="ARBA" id="ARBA00022723"/>
    </source>
</evidence>
<keyword evidence="6" id="KW-0560">Oxidoreductase</keyword>
<dbReference type="Pfam" id="PF02628">
    <property type="entry name" value="COX15-CtaA"/>
    <property type="match status" value="1"/>
</dbReference>
<evidence type="ECO:0000256" key="9">
    <source>
        <dbReference type="ARBA" id="ARBA00023136"/>
    </source>
</evidence>
<keyword evidence="3 12" id="KW-0812">Transmembrane</keyword>
<evidence type="ECO:0000256" key="8">
    <source>
        <dbReference type="ARBA" id="ARBA00023133"/>
    </source>
</evidence>
<keyword evidence="4" id="KW-0479">Metal-binding</keyword>
<dbReference type="AlphaFoldDB" id="A0A382MZW7"/>
<name>A0A382MZW7_9ZZZZ</name>
<evidence type="ECO:0008006" key="14">
    <source>
        <dbReference type="Google" id="ProtNLM"/>
    </source>
</evidence>
<proteinExistence type="predicted"/>
<evidence type="ECO:0000256" key="11">
    <source>
        <dbReference type="ARBA" id="ARBA00023444"/>
    </source>
</evidence>
<dbReference type="InterPro" id="IPR003780">
    <property type="entry name" value="COX15/CtaA_fam"/>
</dbReference>
<gene>
    <name evidence="13" type="ORF">METZ01_LOCUS306924</name>
</gene>
<comment type="subcellular location">
    <subcellularLocation>
        <location evidence="1">Membrane</location>
        <topology evidence="1">Multi-pass membrane protein</topology>
    </subcellularLocation>
</comment>
<evidence type="ECO:0000256" key="6">
    <source>
        <dbReference type="ARBA" id="ARBA00023002"/>
    </source>
</evidence>
<dbReference type="GO" id="GO:0006784">
    <property type="term" value="P:heme A biosynthetic process"/>
    <property type="evidence" value="ECO:0007669"/>
    <property type="project" value="InterPro"/>
</dbReference>
<evidence type="ECO:0000256" key="7">
    <source>
        <dbReference type="ARBA" id="ARBA00023004"/>
    </source>
</evidence>
<keyword evidence="7" id="KW-0408">Iron</keyword>
<feature type="transmembrane region" description="Helical" evidence="12">
    <location>
        <begin position="167"/>
        <end position="184"/>
    </location>
</feature>
<feature type="non-terminal residue" evidence="13">
    <location>
        <position position="224"/>
    </location>
</feature>
<comment type="pathway">
    <text evidence="11">Porphyrin-containing compound metabolism.</text>
</comment>
<evidence type="ECO:0000256" key="3">
    <source>
        <dbReference type="ARBA" id="ARBA00022692"/>
    </source>
</evidence>
<protein>
    <recommendedName>
        <fullName evidence="14">Cytochrome oxidase assembly protein</fullName>
    </recommendedName>
</protein>
<evidence type="ECO:0000256" key="12">
    <source>
        <dbReference type="SAM" id="Phobius"/>
    </source>
</evidence>
<evidence type="ECO:0000256" key="5">
    <source>
        <dbReference type="ARBA" id="ARBA00022989"/>
    </source>
</evidence>